<evidence type="ECO:0000256" key="5">
    <source>
        <dbReference type="ARBA" id="ARBA00023136"/>
    </source>
</evidence>
<dbReference type="AlphaFoldDB" id="A0A4R6DUU0"/>
<feature type="region of interest" description="Disordered" evidence="6">
    <location>
        <begin position="214"/>
        <end position="240"/>
    </location>
</feature>
<comment type="caution">
    <text evidence="8">The sequence shown here is derived from an EMBL/GenBank/DDBJ whole genome shotgun (WGS) entry which is preliminary data.</text>
</comment>
<dbReference type="InterPro" id="IPR042217">
    <property type="entry name" value="T4SS_VirB10/TrbI"/>
</dbReference>
<keyword evidence="3 7" id="KW-0812">Transmembrane</keyword>
<keyword evidence="9" id="KW-1185">Reference proteome</keyword>
<dbReference type="GO" id="GO:0016020">
    <property type="term" value="C:membrane"/>
    <property type="evidence" value="ECO:0007669"/>
    <property type="project" value="UniProtKB-SubCell"/>
</dbReference>
<feature type="compositionally biased region" description="Basic and acidic residues" evidence="6">
    <location>
        <begin position="82"/>
        <end position="98"/>
    </location>
</feature>
<proteinExistence type="inferred from homology"/>
<keyword evidence="5 7" id="KW-0472">Membrane</keyword>
<evidence type="ECO:0000256" key="7">
    <source>
        <dbReference type="SAM" id="Phobius"/>
    </source>
</evidence>
<evidence type="ECO:0000256" key="2">
    <source>
        <dbReference type="ARBA" id="ARBA00010265"/>
    </source>
</evidence>
<protein>
    <submittedName>
        <fullName evidence="8">Type IV secretion system protein VirB10</fullName>
    </submittedName>
</protein>
<dbReference type="OrthoDB" id="9766860at2"/>
<dbReference type="Gene3D" id="2.40.128.260">
    <property type="entry name" value="Type IV secretion system, VirB10/TraB/TrbI"/>
    <property type="match status" value="1"/>
</dbReference>
<feature type="region of interest" description="Disordered" evidence="6">
    <location>
        <begin position="148"/>
        <end position="172"/>
    </location>
</feature>
<comment type="subcellular location">
    <subcellularLocation>
        <location evidence="1">Membrane</location>
        <topology evidence="1">Single-pass membrane protein</topology>
    </subcellularLocation>
</comment>
<evidence type="ECO:0000256" key="3">
    <source>
        <dbReference type="ARBA" id="ARBA00022692"/>
    </source>
</evidence>
<keyword evidence="4 7" id="KW-1133">Transmembrane helix</keyword>
<feature type="transmembrane region" description="Helical" evidence="7">
    <location>
        <begin position="21"/>
        <end position="40"/>
    </location>
</feature>
<dbReference type="InterPro" id="IPR005498">
    <property type="entry name" value="T4SS_VirB10/TraB/TrbI"/>
</dbReference>
<evidence type="ECO:0000256" key="4">
    <source>
        <dbReference type="ARBA" id="ARBA00022989"/>
    </source>
</evidence>
<gene>
    <name evidence="8" type="ORF">EC847_12819</name>
</gene>
<evidence type="ECO:0000313" key="9">
    <source>
        <dbReference type="Proteomes" id="UP000295530"/>
    </source>
</evidence>
<organism evidence="8 9">
    <name type="scientific">Scandinavium goeteborgense</name>
    <dbReference type="NCBI Taxonomy" id="1851514"/>
    <lineage>
        <taxon>Bacteria</taxon>
        <taxon>Pseudomonadati</taxon>
        <taxon>Pseudomonadota</taxon>
        <taxon>Gammaproteobacteria</taxon>
        <taxon>Enterobacterales</taxon>
        <taxon>Enterobacteriaceae</taxon>
        <taxon>Scandinavium</taxon>
    </lineage>
</organism>
<comment type="similarity">
    <text evidence="2">Belongs to the TrbI/VirB10 family.</text>
</comment>
<feature type="compositionally biased region" description="Gly residues" evidence="6">
    <location>
        <begin position="223"/>
        <end position="234"/>
    </location>
</feature>
<evidence type="ECO:0000256" key="6">
    <source>
        <dbReference type="SAM" id="MobiDB-lite"/>
    </source>
</evidence>
<name>A0A4R6DUU0_SCAGO</name>
<evidence type="ECO:0000313" key="8">
    <source>
        <dbReference type="EMBL" id="TDN48068.1"/>
    </source>
</evidence>
<feature type="compositionally biased region" description="Basic and acidic residues" evidence="6">
    <location>
        <begin position="58"/>
        <end position="69"/>
    </location>
</feature>
<evidence type="ECO:0000256" key="1">
    <source>
        <dbReference type="ARBA" id="ARBA00004167"/>
    </source>
</evidence>
<dbReference type="Proteomes" id="UP000295530">
    <property type="component" value="Unassembled WGS sequence"/>
</dbReference>
<dbReference type="Pfam" id="PF03743">
    <property type="entry name" value="TrbI"/>
    <property type="match status" value="1"/>
</dbReference>
<accession>A0A4R6DUU0</accession>
<reference evidence="8 9" key="1">
    <citation type="submission" date="2019-03" db="EMBL/GenBank/DDBJ databases">
        <title>Genomic analyses of the natural microbiome of Caenorhabditis elegans.</title>
        <authorList>
            <person name="Samuel B."/>
        </authorList>
    </citation>
    <scope>NUCLEOTIDE SEQUENCE [LARGE SCALE GENOMIC DNA]</scope>
    <source>
        <strain evidence="8 9">BIGb0156</strain>
    </source>
</reference>
<dbReference type="CDD" id="cd16429">
    <property type="entry name" value="VirB10"/>
    <property type="match status" value="1"/>
</dbReference>
<feature type="region of interest" description="Disordered" evidence="6">
    <location>
        <begin position="58"/>
        <end position="124"/>
    </location>
</feature>
<dbReference type="EMBL" id="SNVX01000028">
    <property type="protein sequence ID" value="TDN48068.1"/>
    <property type="molecule type" value="Genomic_DNA"/>
</dbReference>
<sequence length="455" mass="48501">MEERENRISEKPATHKKKGQIWLFGGIGFIALLLLVNMIYQMFSNDDSSKDVALPKTVRTESADNDPSRFDALLNSRNRNVNGEKQEPKKSPYDKTLKPEPSAQGGRTGAGGMLSGQKDSKRDLIKDVEDRFKAQELERSLKARQTHYADSGNAIPSAASSYKGSPGVKGGSNAQRISAIGEQRGALETRIKMIEAQGNQLPDRSAALQAGLAAQRARAGSGNTSGGNTSGGDFGGHDPSGAPANIVGYSADNEYNASLEGKVKAPAGTVINAISTFTAISDYAGGSMKGMISSDVLDATNSYVLIPKGSELMIKAVAASGVNQVLQHRMAFTVQWCVLPNGNKIDFRKASVLDRMGTPAVEGDEVDYHIMAQILGVTAYALVGTTTSYEGSGDGDQSFAGNAGSAARNQASGLAQKYLQVVPTVTIHAGQPLRIILEDEMYIKPWKTLYENYVD</sequence>
<dbReference type="RefSeq" id="WP_133462465.1">
    <property type="nucleotide sequence ID" value="NZ_SNVX01000028.1"/>
</dbReference>